<proteinExistence type="predicted"/>
<evidence type="ECO:0000313" key="2">
    <source>
        <dbReference type="Proteomes" id="UP000831796"/>
    </source>
</evidence>
<dbReference type="SUPFAM" id="SSF53756">
    <property type="entry name" value="UDP-Glycosyltransferase/glycogen phosphorylase"/>
    <property type="match status" value="1"/>
</dbReference>
<organism evidence="1 2">
    <name type="scientific">Hymenobacter cellulosilyticus</name>
    <dbReference type="NCBI Taxonomy" id="2932248"/>
    <lineage>
        <taxon>Bacteria</taxon>
        <taxon>Pseudomonadati</taxon>
        <taxon>Bacteroidota</taxon>
        <taxon>Cytophagia</taxon>
        <taxon>Cytophagales</taxon>
        <taxon>Hymenobacteraceae</taxon>
        <taxon>Hymenobacter</taxon>
    </lineage>
</organism>
<keyword evidence="1" id="KW-0808">Transferase</keyword>
<dbReference type="Proteomes" id="UP000831796">
    <property type="component" value="Chromosome"/>
</dbReference>
<dbReference type="PANTHER" id="PTHR12526">
    <property type="entry name" value="GLYCOSYLTRANSFERASE"/>
    <property type="match status" value="1"/>
</dbReference>
<sequence>MKLLVLLSRFPYPLDKGDKLRAFHQLRYLARHHEICLLALTDEAVPEESYAAVRPLCRGGLHVHQLRKPGIALNMARALVKGLPAQVGYFYDAAAQRRLDTLLQEFRPQHVYCQLIRMAEYLRPHAGQLPMTLDYMDVFSAGMQRRATQAPGWQRPVISLEARRLLAYEATVFEWFGHHTIISDQDRQLIHHARRQQIHVVLNGIDTDFFQPDDARPKDYELVFCGNMSYHPNVDAAEFLALEILPLVQQQHPGARLLIAGTTPVARVLALASEAVVISGWLPDIRDAYASARVFVAPMRVGTGLQNKLLEAMAMRLPCLTTPLANNALRGAPSQDLLVGESAAELAAGISQLLSEPALADALAARGLEFVRRHYNWAAATGKLEALFGK</sequence>
<protein>
    <submittedName>
        <fullName evidence="1">Glycosyltransferase</fullName>
        <ecNumber evidence="1">2.4.-.-</ecNumber>
    </submittedName>
</protein>
<dbReference type="AlphaFoldDB" id="A0A8T9Q015"/>
<dbReference type="CDD" id="cd03801">
    <property type="entry name" value="GT4_PimA-like"/>
    <property type="match status" value="1"/>
</dbReference>
<dbReference type="Pfam" id="PF13692">
    <property type="entry name" value="Glyco_trans_1_4"/>
    <property type="match status" value="1"/>
</dbReference>
<keyword evidence="1" id="KW-0328">Glycosyltransferase</keyword>
<dbReference type="Gene3D" id="3.40.50.2000">
    <property type="entry name" value="Glycogen Phosphorylase B"/>
    <property type="match status" value="2"/>
</dbReference>
<dbReference type="PANTHER" id="PTHR12526:SF600">
    <property type="entry name" value="GLYCOSYL TRANSFERASE GROUP 1"/>
    <property type="match status" value="1"/>
</dbReference>
<keyword evidence="2" id="KW-1185">Reference proteome</keyword>
<accession>A0A8T9Q015</accession>
<dbReference type="RefSeq" id="WP_244674115.1">
    <property type="nucleotide sequence ID" value="NZ_CP095046.1"/>
</dbReference>
<reference evidence="1" key="1">
    <citation type="submission" date="2022-04" db="EMBL/GenBank/DDBJ databases">
        <title>Hymenobacter sp. isolated from the air.</title>
        <authorList>
            <person name="Won M."/>
            <person name="Lee C.-M."/>
            <person name="Woen H.-Y."/>
            <person name="Kwon S.-W."/>
        </authorList>
    </citation>
    <scope>NUCLEOTIDE SEQUENCE</scope>
    <source>
        <strain evidence="1">5116S-3</strain>
    </source>
</reference>
<dbReference type="EMBL" id="CP095046">
    <property type="protein sequence ID" value="UOQ70697.1"/>
    <property type="molecule type" value="Genomic_DNA"/>
</dbReference>
<name>A0A8T9Q015_9BACT</name>
<dbReference type="KEGG" id="hcu:MUN79_18610"/>
<gene>
    <name evidence="1" type="ORF">MUN79_18610</name>
</gene>
<dbReference type="EC" id="2.4.-.-" evidence="1"/>
<evidence type="ECO:0000313" key="1">
    <source>
        <dbReference type="EMBL" id="UOQ70697.1"/>
    </source>
</evidence>
<dbReference type="GO" id="GO:0016757">
    <property type="term" value="F:glycosyltransferase activity"/>
    <property type="evidence" value="ECO:0007669"/>
    <property type="project" value="UniProtKB-KW"/>
</dbReference>